<accession>A0A8X6NQ20</accession>
<protein>
    <submittedName>
        <fullName evidence="3">Uncharacterized protein</fullName>
    </submittedName>
</protein>
<keyword evidence="4" id="KW-1185">Reference proteome</keyword>
<evidence type="ECO:0000256" key="1">
    <source>
        <dbReference type="SAM" id="MobiDB-lite"/>
    </source>
</evidence>
<dbReference type="EMBL" id="BMAW01060795">
    <property type="protein sequence ID" value="GFT28033.1"/>
    <property type="molecule type" value="Genomic_DNA"/>
</dbReference>
<evidence type="ECO:0000256" key="2">
    <source>
        <dbReference type="SAM" id="SignalP"/>
    </source>
</evidence>
<sequence>MPSIKKSLSVLMLLLAVLPKPSSGDVELAGAHAYLTLPPDLEPIPSEEQKDTEEEACGKPSAQIARGGIPYQ</sequence>
<dbReference type="Proteomes" id="UP000887013">
    <property type="component" value="Unassembled WGS sequence"/>
</dbReference>
<proteinExistence type="predicted"/>
<dbReference type="OrthoDB" id="10435325at2759"/>
<evidence type="ECO:0000313" key="4">
    <source>
        <dbReference type="Proteomes" id="UP000887013"/>
    </source>
</evidence>
<reference evidence="3" key="1">
    <citation type="submission" date="2020-08" db="EMBL/GenBank/DDBJ databases">
        <title>Multicomponent nature underlies the extraordinary mechanical properties of spider dragline silk.</title>
        <authorList>
            <person name="Kono N."/>
            <person name="Nakamura H."/>
            <person name="Mori M."/>
            <person name="Yoshida Y."/>
            <person name="Ohtoshi R."/>
            <person name="Malay A.D."/>
            <person name="Moran D.A.P."/>
            <person name="Tomita M."/>
            <person name="Numata K."/>
            <person name="Arakawa K."/>
        </authorList>
    </citation>
    <scope>NUCLEOTIDE SEQUENCE</scope>
</reference>
<evidence type="ECO:0000313" key="3">
    <source>
        <dbReference type="EMBL" id="GFT28033.1"/>
    </source>
</evidence>
<name>A0A8X6NQ20_NEPPI</name>
<feature type="region of interest" description="Disordered" evidence="1">
    <location>
        <begin position="39"/>
        <end position="72"/>
    </location>
</feature>
<organism evidence="3 4">
    <name type="scientific">Nephila pilipes</name>
    <name type="common">Giant wood spider</name>
    <name type="synonym">Nephila maculata</name>
    <dbReference type="NCBI Taxonomy" id="299642"/>
    <lineage>
        <taxon>Eukaryota</taxon>
        <taxon>Metazoa</taxon>
        <taxon>Ecdysozoa</taxon>
        <taxon>Arthropoda</taxon>
        <taxon>Chelicerata</taxon>
        <taxon>Arachnida</taxon>
        <taxon>Araneae</taxon>
        <taxon>Araneomorphae</taxon>
        <taxon>Entelegynae</taxon>
        <taxon>Araneoidea</taxon>
        <taxon>Nephilidae</taxon>
        <taxon>Nephila</taxon>
    </lineage>
</organism>
<feature type="signal peptide" evidence="2">
    <location>
        <begin position="1"/>
        <end position="24"/>
    </location>
</feature>
<keyword evidence="2" id="KW-0732">Signal</keyword>
<gene>
    <name evidence="3" type="ORF">NPIL_164771</name>
</gene>
<comment type="caution">
    <text evidence="3">The sequence shown here is derived from an EMBL/GenBank/DDBJ whole genome shotgun (WGS) entry which is preliminary data.</text>
</comment>
<dbReference type="AlphaFoldDB" id="A0A8X6NQ20"/>
<feature type="chain" id="PRO_5036450668" evidence="2">
    <location>
        <begin position="25"/>
        <end position="72"/>
    </location>
</feature>